<dbReference type="EMBL" id="JACOPL010000005">
    <property type="protein sequence ID" value="MBC5725052.1"/>
    <property type="molecule type" value="Genomic_DNA"/>
</dbReference>
<keyword evidence="2" id="KW-1185">Reference proteome</keyword>
<dbReference type="RefSeq" id="WP_147574308.1">
    <property type="nucleotide sequence ID" value="NZ_JACOPL010000005.1"/>
</dbReference>
<dbReference type="InterPro" id="IPR011322">
    <property type="entry name" value="N-reg_PII-like_a/b"/>
</dbReference>
<proteinExistence type="predicted"/>
<gene>
    <name evidence="1" type="ORF">H8S45_06230</name>
</gene>
<dbReference type="SUPFAM" id="SSF54913">
    <property type="entry name" value="GlnB-like"/>
    <property type="match status" value="1"/>
</dbReference>
<dbReference type="Gene3D" id="3.30.70.120">
    <property type="match status" value="1"/>
</dbReference>
<dbReference type="GO" id="GO:0006808">
    <property type="term" value="P:regulation of nitrogen utilization"/>
    <property type="evidence" value="ECO:0007669"/>
    <property type="project" value="InterPro"/>
</dbReference>
<dbReference type="GO" id="GO:0030234">
    <property type="term" value="F:enzyme regulator activity"/>
    <property type="evidence" value="ECO:0007669"/>
    <property type="project" value="InterPro"/>
</dbReference>
<dbReference type="AlphaFoldDB" id="A0A923RVH9"/>
<protein>
    <recommendedName>
        <fullName evidence="3">P-II family nitrogen regulator</fullName>
    </recommendedName>
</protein>
<organism evidence="1 2">
    <name type="scientific">Agathobaculum faecis</name>
    <dbReference type="NCBI Taxonomy" id="2763013"/>
    <lineage>
        <taxon>Bacteria</taxon>
        <taxon>Bacillati</taxon>
        <taxon>Bacillota</taxon>
        <taxon>Clostridia</taxon>
        <taxon>Eubacteriales</taxon>
        <taxon>Butyricicoccaceae</taxon>
        <taxon>Agathobaculum</taxon>
    </lineage>
</organism>
<reference evidence="1" key="1">
    <citation type="submission" date="2020-08" db="EMBL/GenBank/DDBJ databases">
        <title>Genome public.</title>
        <authorList>
            <person name="Liu C."/>
            <person name="Sun Q."/>
        </authorList>
    </citation>
    <scope>NUCLEOTIDE SEQUENCE</scope>
    <source>
        <strain evidence="1">NSJ-28</strain>
    </source>
</reference>
<dbReference type="InterPro" id="IPR002187">
    <property type="entry name" value="N-reg_PII"/>
</dbReference>
<name>A0A923RVH9_9FIRM</name>
<evidence type="ECO:0000313" key="1">
    <source>
        <dbReference type="EMBL" id="MBC5725052.1"/>
    </source>
</evidence>
<comment type="caution">
    <text evidence="1">The sequence shown here is derived from an EMBL/GenBank/DDBJ whole genome shotgun (WGS) entry which is preliminary data.</text>
</comment>
<evidence type="ECO:0008006" key="3">
    <source>
        <dbReference type="Google" id="ProtNLM"/>
    </source>
</evidence>
<evidence type="ECO:0000313" key="2">
    <source>
        <dbReference type="Proteomes" id="UP000606499"/>
    </source>
</evidence>
<sequence>MSEYQPQMTVHSAVELVVAVVDTAQAESVLRVYRENRALVSFECMARGTARTEMLDLLGLGETSKAIVMCLAGHQLAQHLLERLGYELKMRYPGRGIAFSVPVTGIGVRWHKLLTQAEQTEVLDMDRAEKKDGFDVVAVVMEQGYTNLVMDVARKAGARGGTVISARGIAEDEVKQFFGIEIQAEKEIVFLVVKSEEKQEIMTAIMKAVGMKTKSHGIVLSLPVSNAIGLAD</sequence>
<dbReference type="PROSITE" id="PS51343">
    <property type="entry name" value="PII_GLNB_DOM"/>
    <property type="match status" value="1"/>
</dbReference>
<dbReference type="Proteomes" id="UP000606499">
    <property type="component" value="Unassembled WGS sequence"/>
</dbReference>
<accession>A0A923RVH9</accession>
<dbReference type="InterPro" id="IPR015867">
    <property type="entry name" value="N-reg_PII/ATP_PRibTrfase_C"/>
</dbReference>